<keyword evidence="6" id="KW-0449">Lipoprotein</keyword>
<protein>
    <recommendedName>
        <fullName evidence="11">Outer membrane lipoprotein</fullName>
    </recommendedName>
</protein>
<keyword evidence="10" id="KW-1185">Reference proteome</keyword>
<dbReference type="InterPro" id="IPR049857">
    <property type="entry name" value="Omp10-like"/>
</dbReference>
<keyword evidence="5" id="KW-0998">Cell outer membrane</keyword>
<evidence type="ECO:0000256" key="1">
    <source>
        <dbReference type="ARBA" id="ARBA00004459"/>
    </source>
</evidence>
<evidence type="ECO:0000256" key="8">
    <source>
        <dbReference type="SAM" id="SignalP"/>
    </source>
</evidence>
<comment type="similarity">
    <text evidence="7">Belongs to the rhizobiaceae omp10 lipoprotein family.</text>
</comment>
<evidence type="ECO:0000256" key="6">
    <source>
        <dbReference type="ARBA" id="ARBA00023288"/>
    </source>
</evidence>
<evidence type="ECO:0000313" key="10">
    <source>
        <dbReference type="Proteomes" id="UP000262379"/>
    </source>
</evidence>
<organism evidence="9 10">
    <name type="scientific">Mesorhizobium denitrificans</name>
    <dbReference type="NCBI Taxonomy" id="2294114"/>
    <lineage>
        <taxon>Bacteria</taxon>
        <taxon>Pseudomonadati</taxon>
        <taxon>Pseudomonadota</taxon>
        <taxon>Alphaproteobacteria</taxon>
        <taxon>Hyphomicrobiales</taxon>
        <taxon>Phyllobacteriaceae</taxon>
        <taxon>Mesorhizobium</taxon>
    </lineage>
</organism>
<dbReference type="AlphaFoldDB" id="A0A371XEF6"/>
<accession>A0A371XEF6</accession>
<evidence type="ECO:0000256" key="3">
    <source>
        <dbReference type="ARBA" id="ARBA00023136"/>
    </source>
</evidence>
<feature type="signal peptide" evidence="8">
    <location>
        <begin position="1"/>
        <end position="21"/>
    </location>
</feature>
<dbReference type="EMBL" id="QURN01000007">
    <property type="protein sequence ID" value="RFC67610.1"/>
    <property type="molecule type" value="Genomic_DNA"/>
</dbReference>
<dbReference type="PROSITE" id="PS51257">
    <property type="entry name" value="PROKAR_LIPOPROTEIN"/>
    <property type="match status" value="1"/>
</dbReference>
<gene>
    <name evidence="9" type="ORF">DY251_10535</name>
</gene>
<sequence length="128" mass="13080">MTFASKIASMGIAAVALAALAGCSTSGGSSPTRVAAASPVDGEWLSTDGVAVSRFQGGVFSTNATDTGNKLAEGSYRFTENKMISITGTSLIRQTPIAFNCLLATPQQLNCTNATGQNFSLNRRAPAA</sequence>
<comment type="caution">
    <text evidence="9">The sequence shown here is derived from an EMBL/GenBank/DDBJ whole genome shotgun (WGS) entry which is preliminary data.</text>
</comment>
<name>A0A371XEF6_9HYPH</name>
<dbReference type="Proteomes" id="UP000262379">
    <property type="component" value="Unassembled WGS sequence"/>
</dbReference>
<evidence type="ECO:0000256" key="5">
    <source>
        <dbReference type="ARBA" id="ARBA00023237"/>
    </source>
</evidence>
<keyword evidence="4" id="KW-0564">Palmitate</keyword>
<reference evidence="10" key="1">
    <citation type="submission" date="2018-08" db="EMBL/GenBank/DDBJ databases">
        <authorList>
            <person name="Im W.T."/>
        </authorList>
    </citation>
    <scope>NUCLEOTIDE SEQUENCE [LARGE SCALE GENOMIC DNA]</scope>
    <source>
        <strain evidence="10">LA-28</strain>
    </source>
</reference>
<evidence type="ECO:0000313" key="9">
    <source>
        <dbReference type="EMBL" id="RFC67610.1"/>
    </source>
</evidence>
<feature type="chain" id="PRO_5016655188" description="Outer membrane lipoprotein" evidence="8">
    <location>
        <begin position="22"/>
        <end position="128"/>
    </location>
</feature>
<comment type="subcellular location">
    <subcellularLocation>
        <location evidence="1">Cell outer membrane</location>
        <topology evidence="1">Lipid-anchor</topology>
    </subcellularLocation>
</comment>
<keyword evidence="3" id="KW-0472">Membrane</keyword>
<proteinExistence type="inferred from homology"/>
<evidence type="ECO:0000256" key="4">
    <source>
        <dbReference type="ARBA" id="ARBA00023139"/>
    </source>
</evidence>
<evidence type="ECO:0000256" key="2">
    <source>
        <dbReference type="ARBA" id="ARBA00022729"/>
    </source>
</evidence>
<dbReference type="Pfam" id="PF26368">
    <property type="entry name" value="OMP10"/>
    <property type="match status" value="1"/>
</dbReference>
<keyword evidence="2 8" id="KW-0732">Signal</keyword>
<evidence type="ECO:0000256" key="7">
    <source>
        <dbReference type="ARBA" id="ARBA00044505"/>
    </source>
</evidence>
<evidence type="ECO:0008006" key="11">
    <source>
        <dbReference type="Google" id="ProtNLM"/>
    </source>
</evidence>